<comment type="caution">
    <text evidence="1">The sequence shown here is derived from an EMBL/GenBank/DDBJ whole genome shotgun (WGS) entry which is preliminary data.</text>
</comment>
<protein>
    <submittedName>
        <fullName evidence="1">Uncharacterized protein</fullName>
    </submittedName>
</protein>
<evidence type="ECO:0000313" key="1">
    <source>
        <dbReference type="EMBL" id="KAK3588869.1"/>
    </source>
</evidence>
<evidence type="ECO:0000313" key="2">
    <source>
        <dbReference type="Proteomes" id="UP001195483"/>
    </source>
</evidence>
<reference evidence="1" key="1">
    <citation type="journal article" date="2021" name="Genome Biol. Evol.">
        <title>A High-Quality Reference Genome for a Parasitic Bivalve with Doubly Uniparental Inheritance (Bivalvia: Unionida).</title>
        <authorList>
            <person name="Smith C.H."/>
        </authorList>
    </citation>
    <scope>NUCLEOTIDE SEQUENCE</scope>
    <source>
        <strain evidence="1">CHS0354</strain>
    </source>
</reference>
<dbReference type="EMBL" id="JAEAOA010001547">
    <property type="protein sequence ID" value="KAK3588869.1"/>
    <property type="molecule type" value="Genomic_DNA"/>
</dbReference>
<reference evidence="1" key="2">
    <citation type="journal article" date="2021" name="Genome Biol. Evol.">
        <title>Developing a high-quality reference genome for a parasitic bivalve with doubly uniparental inheritance (Bivalvia: Unionida).</title>
        <authorList>
            <person name="Smith C.H."/>
        </authorList>
    </citation>
    <scope>NUCLEOTIDE SEQUENCE</scope>
    <source>
        <strain evidence="1">CHS0354</strain>
        <tissue evidence="1">Mantle</tissue>
    </source>
</reference>
<dbReference type="AlphaFoldDB" id="A0AAE0VSU5"/>
<dbReference type="GO" id="GO:0042138">
    <property type="term" value="P:meiotic DNA double-strand break formation"/>
    <property type="evidence" value="ECO:0007669"/>
    <property type="project" value="InterPro"/>
</dbReference>
<organism evidence="1 2">
    <name type="scientific">Potamilus streckersoni</name>
    <dbReference type="NCBI Taxonomy" id="2493646"/>
    <lineage>
        <taxon>Eukaryota</taxon>
        <taxon>Metazoa</taxon>
        <taxon>Spiralia</taxon>
        <taxon>Lophotrochozoa</taxon>
        <taxon>Mollusca</taxon>
        <taxon>Bivalvia</taxon>
        <taxon>Autobranchia</taxon>
        <taxon>Heteroconchia</taxon>
        <taxon>Palaeoheterodonta</taxon>
        <taxon>Unionida</taxon>
        <taxon>Unionoidea</taxon>
        <taxon>Unionidae</taxon>
        <taxon>Ambleminae</taxon>
        <taxon>Lampsilini</taxon>
        <taxon>Potamilus</taxon>
    </lineage>
</organism>
<keyword evidence="2" id="KW-1185">Reference proteome</keyword>
<dbReference type="Proteomes" id="UP001195483">
    <property type="component" value="Unassembled WGS sequence"/>
</dbReference>
<accession>A0AAE0VSU5</accession>
<dbReference type="InterPro" id="IPR028040">
    <property type="entry name" value="TopoVIB-like"/>
</dbReference>
<name>A0AAE0VSU5_9BIVA</name>
<dbReference type="PANTHER" id="PTHR14652:SF2">
    <property type="entry name" value="TYPE 2 DNA TOPOISOMERASE 6 SUBUNIT B-LIKE"/>
    <property type="match status" value="1"/>
</dbReference>
<proteinExistence type="predicted"/>
<dbReference type="PANTHER" id="PTHR14652">
    <property type="entry name" value="TYPE 2 DNA TOPOISOMERASE 6 SUBUNIT B-LIKE"/>
    <property type="match status" value="1"/>
</dbReference>
<sequence>MDETQIGSVSSVGSETDICLEPNAGSLPISKAVFELLQYGFLKRDTTARQPFRKVSISIKAAKTVIYPNAQILFYVKVFFSRDIGIGEFQKDIDIFENLIFLLLAMQKFEDESHICIQHPCEILKEKVITQQSFMLDITEEKPRLKCIQMCEKQSNKPKHCSFHIRIYQSSRNMIEEGHRVFKLLKLLNIFWPGIHLKFQMKIGEVTSQSDFRFHSIREISPEMQIISDASFYLQDCECTFLRPEISCGKSFTNIHIQDSSAGIDFQVNMLCVATCLSVEKVCSSEQHIITLSLFGPESVPIFQNVGFEEMKDNYNPLKQIFLSQLGLMLMDAEESITFAQGMLPSIWQIMVKWDDLKQVDAGSFVIPVHLIFDLHKYEICQKKHAFHKWLQRNIETLIAKENSQIQKLLMQALQKLFQPIRKQRMVADIIHSSIQSVTNSVHNIVLQSTSETFRNKCFSQLQVSSSTELKQKLEEKLTAISKVRHNMGVMHFVNKSWSDASNQMESAASKTSNVATREDIEKLSQVMEENNFNQVDDAQFYNCSQVETNTNGHHSGYVLDNDFDHILWELEDEIKDTQCSINHECHLPFRHSLSLGNSEGKSDLYPVLSITDENKCYGIGHVNLHKERVDLKYITGLNKINFDTITCKPETGIDKNIVPASTAVSQEGPVISTPSKNFQENEDFMQITEDMTILTQDESACTDNKSPCCEEYYSKCEVQAEEAMDDWFDEVLGDVQDWLDKF</sequence>
<reference evidence="1" key="3">
    <citation type="submission" date="2023-05" db="EMBL/GenBank/DDBJ databases">
        <authorList>
            <person name="Smith C.H."/>
        </authorList>
    </citation>
    <scope>NUCLEOTIDE SEQUENCE</scope>
    <source>
        <strain evidence="1">CHS0354</strain>
        <tissue evidence="1">Mantle</tissue>
    </source>
</reference>
<gene>
    <name evidence="1" type="ORF">CHS0354_025849</name>
</gene>